<dbReference type="AlphaFoldDB" id="A0A4Y2AM91"/>
<dbReference type="Proteomes" id="UP000499080">
    <property type="component" value="Unassembled WGS sequence"/>
</dbReference>
<dbReference type="EMBL" id="BGPR01000023">
    <property type="protein sequence ID" value="GBL80898.1"/>
    <property type="molecule type" value="Genomic_DNA"/>
</dbReference>
<evidence type="ECO:0000313" key="3">
    <source>
        <dbReference type="Proteomes" id="UP000499080"/>
    </source>
</evidence>
<keyword evidence="3" id="KW-1185">Reference proteome</keyword>
<feature type="region of interest" description="Disordered" evidence="1">
    <location>
        <begin position="15"/>
        <end position="38"/>
    </location>
</feature>
<sequence>MNRLTIVGFARHQQMEQRRPLRHSTSLRTESVRGEIRRRKSSSRVGDFGVYSGTPGWGGRRHFFRSLKTGKSNFSQPNRGYQNGPLQLPLVPAKGRFQISMASN</sequence>
<protein>
    <submittedName>
        <fullName evidence="2">Uncharacterized protein</fullName>
    </submittedName>
</protein>
<gene>
    <name evidence="2" type="ORF">AVEN_26313_1</name>
</gene>
<proteinExistence type="predicted"/>
<reference evidence="2 3" key="1">
    <citation type="journal article" date="2019" name="Sci. Rep.">
        <title>Orb-weaving spider Araneus ventricosus genome elucidates the spidroin gene catalogue.</title>
        <authorList>
            <person name="Kono N."/>
            <person name="Nakamura H."/>
            <person name="Ohtoshi R."/>
            <person name="Moran D.A.P."/>
            <person name="Shinohara A."/>
            <person name="Yoshida Y."/>
            <person name="Fujiwara M."/>
            <person name="Mori M."/>
            <person name="Tomita M."/>
            <person name="Arakawa K."/>
        </authorList>
    </citation>
    <scope>NUCLEOTIDE SEQUENCE [LARGE SCALE GENOMIC DNA]</scope>
</reference>
<name>A0A4Y2AM91_ARAVE</name>
<evidence type="ECO:0000256" key="1">
    <source>
        <dbReference type="SAM" id="MobiDB-lite"/>
    </source>
</evidence>
<comment type="caution">
    <text evidence="2">The sequence shown here is derived from an EMBL/GenBank/DDBJ whole genome shotgun (WGS) entry which is preliminary data.</text>
</comment>
<accession>A0A4Y2AM91</accession>
<evidence type="ECO:0000313" key="2">
    <source>
        <dbReference type="EMBL" id="GBL80898.1"/>
    </source>
</evidence>
<organism evidence="2 3">
    <name type="scientific">Araneus ventricosus</name>
    <name type="common">Orbweaver spider</name>
    <name type="synonym">Epeira ventricosa</name>
    <dbReference type="NCBI Taxonomy" id="182803"/>
    <lineage>
        <taxon>Eukaryota</taxon>
        <taxon>Metazoa</taxon>
        <taxon>Ecdysozoa</taxon>
        <taxon>Arthropoda</taxon>
        <taxon>Chelicerata</taxon>
        <taxon>Arachnida</taxon>
        <taxon>Araneae</taxon>
        <taxon>Araneomorphae</taxon>
        <taxon>Entelegynae</taxon>
        <taxon>Araneoidea</taxon>
        <taxon>Araneidae</taxon>
        <taxon>Araneus</taxon>
    </lineage>
</organism>